<name>A0A4S8IMH5_MUSBA</name>
<dbReference type="EMBL" id="PYDT01000009">
    <property type="protein sequence ID" value="THU49700.1"/>
    <property type="molecule type" value="Genomic_DNA"/>
</dbReference>
<reference evidence="6 7" key="1">
    <citation type="journal article" date="2019" name="Nat. Plants">
        <title>Genome sequencing of Musa balbisiana reveals subgenome evolution and function divergence in polyploid bananas.</title>
        <authorList>
            <person name="Yao X."/>
        </authorList>
    </citation>
    <scope>NUCLEOTIDE SEQUENCE [LARGE SCALE GENOMIC DNA]</scope>
    <source>
        <strain evidence="7">cv. DH-PKW</strain>
        <tissue evidence="6">Leaves</tissue>
    </source>
</reference>
<comment type="caution">
    <text evidence="6">The sequence shown here is derived from an EMBL/GenBank/DDBJ whole genome shotgun (WGS) entry which is preliminary data.</text>
</comment>
<accession>A0A4S8IMH5</accession>
<keyword evidence="3 5" id="KW-0274">FAD</keyword>
<keyword evidence="2 5" id="KW-0285">Flavoprotein</keyword>
<comment type="similarity">
    <text evidence="1 5">Belongs to the FMO family.</text>
</comment>
<evidence type="ECO:0000256" key="4">
    <source>
        <dbReference type="ARBA" id="ARBA00023002"/>
    </source>
</evidence>
<dbReference type="InterPro" id="IPR050346">
    <property type="entry name" value="FMO-like"/>
</dbReference>
<evidence type="ECO:0000256" key="3">
    <source>
        <dbReference type="ARBA" id="ARBA00022827"/>
    </source>
</evidence>
<dbReference type="Pfam" id="PF00743">
    <property type="entry name" value="FMO-like"/>
    <property type="match status" value="2"/>
</dbReference>
<dbReference type="SUPFAM" id="SSF51905">
    <property type="entry name" value="FAD/NAD(P)-binding domain"/>
    <property type="match status" value="2"/>
</dbReference>
<sequence>MCIGKYGDVPNMPEFPRGKGPEVFQGKVMHSLDYCKLDEEAAETLMKDKKVVVIGYKKSAIDLAVECAAVNRGPGGEACTMVIRTLHWTVPSYSIWGLPFFLFFSTRFSQFLHERPNQGLLRSLACHLLSPVRRGVSKFIESYLTWKLPLEKYGLKPDHPFVEDYASCQMAILPDNFFAEADQGRILFKKSSRWCFWEGGVVLDDGTRLEADVVLLATGFDGKKKLRSVLPEPYRGLIVDSAGVMPLYRCVCSLFFSTRFSQFLHERPNQGLLRSLACHLLSPVRRGVSKFIESYLTWKLPLEKYGLKPDHPFVEDYASCQMAILPDNFFAEADQGRILFKKSSRWCFWEGGVVLDDGTRLEADVVLLATGFDGKKKLRSVLPEPYRGLIVDSAGVMPLYSFCCGDALEKYGLKTRPSFVEDYASCQMAILPDNFFAEADQGRILFKKSSRWCFWEGGVVLDDGTRLEADVVFAGHRVRVLSLLLDHPKQWAQCSIDDRGTIHPLIPHMAFVGYTESVSNLHTSELRCKWVGRLLKGHFELPSVEEMFRQTSQETEVMKRTTRFYRRHCISTFSINHSDEMCEEMGWSSWRKRNWMSEAFGAYNNQDYKEDKSEQDDVLD</sequence>
<dbReference type="Gene3D" id="3.50.50.60">
    <property type="entry name" value="FAD/NAD(P)-binding domain"/>
    <property type="match status" value="2"/>
</dbReference>
<keyword evidence="5" id="KW-0503">Monooxygenase</keyword>
<protein>
    <recommendedName>
        <fullName evidence="5">Flavin-containing monooxygenase</fullName>
        <ecNumber evidence="5">1.-.-.-</ecNumber>
    </recommendedName>
</protein>
<evidence type="ECO:0000256" key="5">
    <source>
        <dbReference type="RuleBase" id="RU361177"/>
    </source>
</evidence>
<dbReference type="InterPro" id="IPR036188">
    <property type="entry name" value="FAD/NAD-bd_sf"/>
</dbReference>
<dbReference type="EC" id="1.-.-.-" evidence="5"/>
<dbReference type="GO" id="GO:0050661">
    <property type="term" value="F:NADP binding"/>
    <property type="evidence" value="ECO:0007669"/>
    <property type="project" value="InterPro"/>
</dbReference>
<dbReference type="STRING" id="52838.A0A4S8IMH5"/>
<keyword evidence="7" id="KW-1185">Reference proteome</keyword>
<evidence type="ECO:0000313" key="7">
    <source>
        <dbReference type="Proteomes" id="UP000317650"/>
    </source>
</evidence>
<evidence type="ECO:0000313" key="6">
    <source>
        <dbReference type="EMBL" id="THU49700.1"/>
    </source>
</evidence>
<dbReference type="InterPro" id="IPR020946">
    <property type="entry name" value="Flavin_mOase-like"/>
</dbReference>
<dbReference type="AlphaFoldDB" id="A0A4S8IMH5"/>
<proteinExistence type="inferred from homology"/>
<dbReference type="GO" id="GO:0050660">
    <property type="term" value="F:flavin adenine dinucleotide binding"/>
    <property type="evidence" value="ECO:0007669"/>
    <property type="project" value="InterPro"/>
</dbReference>
<dbReference type="Proteomes" id="UP000317650">
    <property type="component" value="Chromosome 6"/>
</dbReference>
<comment type="cofactor">
    <cofactor evidence="5">
        <name>FAD</name>
        <dbReference type="ChEBI" id="CHEBI:57692"/>
    </cofactor>
</comment>
<dbReference type="PANTHER" id="PTHR23023">
    <property type="entry name" value="DIMETHYLANILINE MONOOXYGENASE"/>
    <property type="match status" value="1"/>
</dbReference>
<evidence type="ECO:0000256" key="1">
    <source>
        <dbReference type="ARBA" id="ARBA00009183"/>
    </source>
</evidence>
<dbReference type="GO" id="GO:0004499">
    <property type="term" value="F:N,N-dimethylaniline monooxygenase activity"/>
    <property type="evidence" value="ECO:0007669"/>
    <property type="project" value="InterPro"/>
</dbReference>
<gene>
    <name evidence="6" type="ORF">C4D60_Mb06t12320</name>
</gene>
<keyword evidence="4 5" id="KW-0560">Oxidoreductase</keyword>
<evidence type="ECO:0000256" key="2">
    <source>
        <dbReference type="ARBA" id="ARBA00022630"/>
    </source>
</evidence>
<organism evidence="6 7">
    <name type="scientific">Musa balbisiana</name>
    <name type="common">Banana</name>
    <dbReference type="NCBI Taxonomy" id="52838"/>
    <lineage>
        <taxon>Eukaryota</taxon>
        <taxon>Viridiplantae</taxon>
        <taxon>Streptophyta</taxon>
        <taxon>Embryophyta</taxon>
        <taxon>Tracheophyta</taxon>
        <taxon>Spermatophyta</taxon>
        <taxon>Magnoliopsida</taxon>
        <taxon>Liliopsida</taxon>
        <taxon>Zingiberales</taxon>
        <taxon>Musaceae</taxon>
        <taxon>Musa</taxon>
    </lineage>
</organism>